<evidence type="ECO:0000313" key="1">
    <source>
        <dbReference type="EMBL" id="MBS8260050.1"/>
    </source>
</evidence>
<reference evidence="1" key="2">
    <citation type="journal article" date="2021" name="Microorganisms">
        <title>Bacterial Dimethylsulfoniopropionate Biosynthesis in the East China Sea.</title>
        <authorList>
            <person name="Liu J."/>
            <person name="Zhang Y."/>
            <person name="Liu J."/>
            <person name="Zhong H."/>
            <person name="Williams B.T."/>
            <person name="Zheng Y."/>
            <person name="Curson A.R.J."/>
            <person name="Sun C."/>
            <person name="Sun H."/>
            <person name="Song D."/>
            <person name="Wagner Mackenzie B."/>
            <person name="Bermejo Martinez A."/>
            <person name="Todd J.D."/>
            <person name="Zhang X.H."/>
        </authorList>
    </citation>
    <scope>NUCLEOTIDE SEQUENCE</scope>
    <source>
        <strain evidence="1">AESS21</strain>
    </source>
</reference>
<evidence type="ECO:0000313" key="2">
    <source>
        <dbReference type="Proteomes" id="UP000705379"/>
    </source>
</evidence>
<dbReference type="AlphaFoldDB" id="A0A944GT23"/>
<dbReference type="Proteomes" id="UP000705379">
    <property type="component" value="Unassembled WGS sequence"/>
</dbReference>
<reference evidence="1" key="1">
    <citation type="submission" date="2018-08" db="EMBL/GenBank/DDBJ databases">
        <authorList>
            <person name="Jin W."/>
            <person name="Wang H."/>
            <person name="Yang Y."/>
            <person name="Li M."/>
            <person name="Liu J."/>
        </authorList>
    </citation>
    <scope>NUCLEOTIDE SEQUENCE</scope>
    <source>
        <strain evidence="1">AESS21</strain>
    </source>
</reference>
<comment type="caution">
    <text evidence="1">The sequence shown here is derived from an EMBL/GenBank/DDBJ whole genome shotgun (WGS) entry which is preliminary data.</text>
</comment>
<proteinExistence type="predicted"/>
<sequence>MAPRGRVEPPNGVQSELPDRTDQALLEILRYYCFSYACPKSQAWEEALLAAEAAFGPELGGVVASGMMRSFKAMRRARKSCFEFANPFCACCRGQLRVDERRMIGIISAVRSGNRRSVQSEALILCEGFDPQPMLHEIERLAQHLPGAKVSRRRMVFR</sequence>
<dbReference type="EMBL" id="QTKU01000001">
    <property type="protein sequence ID" value="MBS8260050.1"/>
    <property type="molecule type" value="Genomic_DNA"/>
</dbReference>
<protein>
    <submittedName>
        <fullName evidence="1">Uncharacterized protein</fullName>
    </submittedName>
</protein>
<name>A0A944GT23_9HYPH</name>
<organism evidence="1 2">
    <name type="scientific">Roseibium polysiphoniae</name>
    <dbReference type="NCBI Taxonomy" id="2571221"/>
    <lineage>
        <taxon>Bacteria</taxon>
        <taxon>Pseudomonadati</taxon>
        <taxon>Pseudomonadota</taxon>
        <taxon>Alphaproteobacteria</taxon>
        <taxon>Hyphomicrobiales</taxon>
        <taxon>Stappiaceae</taxon>
        <taxon>Roseibium</taxon>
    </lineage>
</organism>
<accession>A0A944GT23</accession>
<gene>
    <name evidence="1" type="ORF">DYI23_07460</name>
</gene>